<proteinExistence type="predicted"/>
<comment type="caution">
    <text evidence="1">The sequence shown here is derived from an EMBL/GenBank/DDBJ whole genome shotgun (WGS) entry which is preliminary data.</text>
</comment>
<dbReference type="PROSITE" id="PS51257">
    <property type="entry name" value="PROKAR_LIPOPROTEIN"/>
    <property type="match status" value="1"/>
</dbReference>
<name>A0A9X4R3M2_9BURK</name>
<reference evidence="1" key="1">
    <citation type="submission" date="2019-02" db="EMBL/GenBank/DDBJ databases">
        <title>Draft genome of the type strain Pelomonas aquatica CCUG 52575T.</title>
        <authorList>
            <person name="Gomila M."/>
            <person name="Lalucat J."/>
        </authorList>
    </citation>
    <scope>NUCLEOTIDE SEQUENCE</scope>
    <source>
        <strain evidence="1">CCUG 52575</strain>
    </source>
</reference>
<dbReference type="AlphaFoldDB" id="A0A9X4R3M2"/>
<keyword evidence="2" id="KW-1185">Reference proteome</keyword>
<sequence>MRLGTLGAVLVGMAGCGGGGGYGGPGGMPGGDPNMPMTATFSSIQTHVFTPICSACHAGAAAPQGLKLDAANSYMMLVNVASAEVPSIKRVAPGDSANSYIVQKIEGHAAVGARMPFGGPYLDATTIGLIRQWIDNGAPR</sequence>
<evidence type="ECO:0000313" key="1">
    <source>
        <dbReference type="EMBL" id="MDG0861194.1"/>
    </source>
</evidence>
<dbReference type="RefSeq" id="WP_378989594.1">
    <property type="nucleotide sequence ID" value="NZ_JBHSRN010000007.1"/>
</dbReference>
<evidence type="ECO:0000313" key="2">
    <source>
        <dbReference type="Proteomes" id="UP001152766"/>
    </source>
</evidence>
<organism evidence="1 2">
    <name type="scientific">Pelomonas aquatica</name>
    <dbReference type="NCBI Taxonomy" id="431058"/>
    <lineage>
        <taxon>Bacteria</taxon>
        <taxon>Pseudomonadati</taxon>
        <taxon>Pseudomonadota</taxon>
        <taxon>Betaproteobacteria</taxon>
        <taxon>Burkholderiales</taxon>
        <taxon>Sphaerotilaceae</taxon>
        <taxon>Roseateles</taxon>
    </lineage>
</organism>
<gene>
    <name evidence="1" type="ORF">EXJ73_01730</name>
</gene>
<evidence type="ECO:0008006" key="3">
    <source>
        <dbReference type="Google" id="ProtNLM"/>
    </source>
</evidence>
<protein>
    <recommendedName>
        <fullName evidence="3">Cytochrome c domain-containing protein</fullName>
    </recommendedName>
</protein>
<accession>A0A9X4R3M2</accession>
<dbReference type="Proteomes" id="UP001152766">
    <property type="component" value="Unassembled WGS sequence"/>
</dbReference>
<dbReference type="EMBL" id="SGUG01000002">
    <property type="protein sequence ID" value="MDG0861194.1"/>
    <property type="molecule type" value="Genomic_DNA"/>
</dbReference>